<dbReference type="STRING" id="28173.VIBNI_A1654"/>
<sequence>MVTMAAEFWFNDSGTQRKSKEVYFNDGGTLRKAKEIWYNDSGTMRKVFQSGLSRVLTLTVQRLTDTARPWNKGFQFSTTNPTYYDNFLGDSRRVGLRYIKILGHKSSSGSQHYSTSYIILYFRLTTNANPIKVNNLDNLYMSTGSHKIRLEYHDGQYRFPSSISDAAERTRQIKPFVDLFDSSLTSSIALSDS</sequence>
<protein>
    <submittedName>
        <fullName evidence="1">Uncharacterized protein</fullName>
    </submittedName>
</protein>
<dbReference type="Proteomes" id="UP000016895">
    <property type="component" value="Chromosome 1"/>
</dbReference>
<dbReference type="KEGG" id="vni:VIBNI_A1654"/>
<dbReference type="AlphaFoldDB" id="U4K548"/>
<evidence type="ECO:0000313" key="1">
    <source>
        <dbReference type="EMBL" id="CCO57764.1"/>
    </source>
</evidence>
<gene>
    <name evidence="1" type="ORF">VIBNI_A1654</name>
</gene>
<proteinExistence type="predicted"/>
<dbReference type="EMBL" id="FO203526">
    <property type="protein sequence ID" value="CCO57764.1"/>
    <property type="molecule type" value="Genomic_DNA"/>
</dbReference>
<keyword evidence="2" id="KW-1185">Reference proteome</keyword>
<organism evidence="1 2">
    <name type="scientific">Vibrio nigripulchritudo</name>
    <dbReference type="NCBI Taxonomy" id="28173"/>
    <lineage>
        <taxon>Bacteria</taxon>
        <taxon>Pseudomonadati</taxon>
        <taxon>Pseudomonadota</taxon>
        <taxon>Gammaproteobacteria</taxon>
        <taxon>Vibrionales</taxon>
        <taxon>Vibrionaceae</taxon>
        <taxon>Vibrio</taxon>
    </lineage>
</organism>
<reference evidence="1 2" key="1">
    <citation type="journal article" date="2013" name="ISME J.">
        <title>Comparative genomics of pathogenic lineages of Vibrio nigripulchritudo identifies virulence-associated traits.</title>
        <authorList>
            <person name="Goudenege D."/>
            <person name="Labreuche Y."/>
            <person name="Krin E."/>
            <person name="Ansquer D."/>
            <person name="Mangenot S."/>
            <person name="Calteau A."/>
            <person name="Medigue C."/>
            <person name="Mazel D."/>
            <person name="Polz M.F."/>
            <person name="Le Roux F."/>
        </authorList>
    </citation>
    <scope>NUCLEOTIDE SEQUENCE [LARGE SCALE GENOMIC DNA]</scope>
    <source>
        <strain evidence="2">SnF1</strain>
    </source>
</reference>
<accession>U4K548</accession>
<dbReference type="PATRIC" id="fig|1260221.3.peg.1576"/>
<name>U4K548_9VIBR</name>
<evidence type="ECO:0000313" key="2">
    <source>
        <dbReference type="Proteomes" id="UP000016895"/>
    </source>
</evidence>